<evidence type="ECO:0000256" key="4">
    <source>
        <dbReference type="HAMAP-Rule" id="MF_00839"/>
    </source>
</evidence>
<keyword evidence="4" id="KW-0963">Cytoplasm</keyword>
<feature type="region of interest" description="Disordered" evidence="5">
    <location>
        <begin position="132"/>
        <end position="154"/>
    </location>
</feature>
<accession>A0ABX7B2D2</accession>
<evidence type="ECO:0000256" key="2">
    <source>
        <dbReference type="ARBA" id="ARBA00038695"/>
    </source>
</evidence>
<evidence type="ECO:0000256" key="3">
    <source>
        <dbReference type="ARBA" id="ARBA00041148"/>
    </source>
</evidence>
<dbReference type="InterPro" id="IPR034694">
    <property type="entry name" value="HPF_long/plastid"/>
</dbReference>
<comment type="subcellular location">
    <subcellularLocation>
        <location evidence="4">Cytoplasm</location>
    </subcellularLocation>
</comment>
<protein>
    <recommendedName>
        <fullName evidence="3 4">Ribosome hibernation promoting factor</fullName>
        <shortName evidence="4">HPF</shortName>
    </recommendedName>
</protein>
<dbReference type="PANTHER" id="PTHR33231">
    <property type="entry name" value="30S RIBOSOMAL PROTEIN"/>
    <property type="match status" value="1"/>
</dbReference>
<evidence type="ECO:0000313" key="8">
    <source>
        <dbReference type="Proteomes" id="UP000595197"/>
    </source>
</evidence>
<dbReference type="Pfam" id="PF02482">
    <property type="entry name" value="Ribosomal_S30AE"/>
    <property type="match status" value="1"/>
</dbReference>
<evidence type="ECO:0000256" key="1">
    <source>
        <dbReference type="ARBA" id="ARBA00022845"/>
    </source>
</evidence>
<dbReference type="Gene3D" id="3.30.505.50">
    <property type="entry name" value="Sigma 54 modulation/S30EA ribosomal protein, C-terminal domain"/>
    <property type="match status" value="1"/>
</dbReference>
<dbReference type="InterPro" id="IPR038416">
    <property type="entry name" value="Ribosom_S30AE_C_sf"/>
</dbReference>
<dbReference type="InterPro" id="IPR050574">
    <property type="entry name" value="HPF/YfiA_ribosome-assoc"/>
</dbReference>
<name>A0ABX7B2D2_9PROT</name>
<dbReference type="RefSeq" id="WP_201073448.1">
    <property type="nucleotide sequence ID" value="NZ_CP067420.1"/>
</dbReference>
<comment type="subunit">
    <text evidence="2">Associates exclusively with 100S ribosomes, which are dimers of 70S ribosomes.</text>
</comment>
<dbReference type="Proteomes" id="UP000595197">
    <property type="component" value="Chromosome"/>
</dbReference>
<evidence type="ECO:0000313" key="7">
    <source>
        <dbReference type="EMBL" id="QQP88482.1"/>
    </source>
</evidence>
<sequence length="220" mass="24100">MHLSVKGKQLDVGDALRTHVDESLTAIVGKYFGRPIEANVVFSREAHLFKADISVHVGRNILLQSNGEANEPYPAFDTAADKIAKRLRRYKRRLKDHHKHGDNVEGADGAVALAPLPASQYILEAEPDEAHIDGYDEDTHDAAPSPQDGHDGHPQPVVIAEMTTAIDTLTVSEAVMRMDLAELPALMFRNRAHGGLNMIYRRQDGNVGWIDPKGTEGADA</sequence>
<organism evidence="7 8">
    <name type="scientific">Skermanella cutis</name>
    <dbReference type="NCBI Taxonomy" id="2775420"/>
    <lineage>
        <taxon>Bacteria</taxon>
        <taxon>Pseudomonadati</taxon>
        <taxon>Pseudomonadota</taxon>
        <taxon>Alphaproteobacteria</taxon>
        <taxon>Rhodospirillales</taxon>
        <taxon>Azospirillaceae</taxon>
        <taxon>Skermanella</taxon>
    </lineage>
</organism>
<dbReference type="InterPro" id="IPR003489">
    <property type="entry name" value="RHF/RaiA"/>
</dbReference>
<dbReference type="HAMAP" id="MF_00839">
    <property type="entry name" value="HPF"/>
    <property type="match status" value="1"/>
</dbReference>
<feature type="domain" description="Sigma 54 modulation/S30EA ribosomal protein C-terminal" evidence="6">
    <location>
        <begin position="155"/>
        <end position="208"/>
    </location>
</feature>
<reference evidence="7" key="1">
    <citation type="submission" date="2021-02" db="EMBL/GenBank/DDBJ databases">
        <title>Skermanella TT6 skin isolate.</title>
        <authorList>
            <person name="Lee K."/>
            <person name="Ganzorig M."/>
        </authorList>
    </citation>
    <scope>NUCLEOTIDE SEQUENCE</scope>
    <source>
        <strain evidence="7">TT6</strain>
    </source>
</reference>
<dbReference type="CDD" id="cd00552">
    <property type="entry name" value="RaiA"/>
    <property type="match status" value="1"/>
</dbReference>
<dbReference type="InterPro" id="IPR036567">
    <property type="entry name" value="RHF-like"/>
</dbReference>
<evidence type="ECO:0000259" key="6">
    <source>
        <dbReference type="Pfam" id="PF16321"/>
    </source>
</evidence>
<comment type="similarity">
    <text evidence="4">Belongs to the HPF/YfiA ribosome-associated protein family. Long HPF subfamily.</text>
</comment>
<dbReference type="Pfam" id="PF16321">
    <property type="entry name" value="Ribosom_S30AE_C"/>
    <property type="match status" value="1"/>
</dbReference>
<evidence type="ECO:0000256" key="5">
    <source>
        <dbReference type="SAM" id="MobiDB-lite"/>
    </source>
</evidence>
<dbReference type="EMBL" id="CP067420">
    <property type="protein sequence ID" value="QQP88482.1"/>
    <property type="molecule type" value="Genomic_DNA"/>
</dbReference>
<keyword evidence="8" id="KW-1185">Reference proteome</keyword>
<dbReference type="InterPro" id="IPR032528">
    <property type="entry name" value="Ribosom_S30AE_C"/>
</dbReference>
<dbReference type="NCBIfam" id="TIGR00741">
    <property type="entry name" value="yfiA"/>
    <property type="match status" value="1"/>
</dbReference>
<comment type="function">
    <text evidence="4">Required for dimerization of active 70S ribosomes into 100S ribosomes in stationary phase; 100S ribosomes are translationally inactive and sometimes present during exponential growth.</text>
</comment>
<proteinExistence type="inferred from homology"/>
<comment type="subunit">
    <text evidence="4">Interacts with 100S ribosomes.</text>
</comment>
<dbReference type="Gene3D" id="3.30.160.100">
    <property type="entry name" value="Ribosome hibernation promotion factor-like"/>
    <property type="match status" value="1"/>
</dbReference>
<keyword evidence="1 4" id="KW-0810">Translation regulation</keyword>
<gene>
    <name evidence="7" type="primary">raiA</name>
    <name evidence="4" type="synonym">hpf</name>
    <name evidence="7" type="ORF">IGS68_20940</name>
</gene>
<dbReference type="SUPFAM" id="SSF69754">
    <property type="entry name" value="Ribosome binding protein Y (YfiA homologue)"/>
    <property type="match status" value="1"/>
</dbReference>
<dbReference type="PANTHER" id="PTHR33231:SF1">
    <property type="entry name" value="30S RIBOSOMAL PROTEIN"/>
    <property type="match status" value="1"/>
</dbReference>